<keyword evidence="1" id="KW-0812">Transmembrane</keyword>
<evidence type="ECO:0000313" key="2">
    <source>
        <dbReference type="EMBL" id="MBX03370.1"/>
    </source>
</evidence>
<keyword evidence="1" id="KW-0472">Membrane</keyword>
<keyword evidence="1" id="KW-1133">Transmembrane helix</keyword>
<protein>
    <submittedName>
        <fullName evidence="2">Uncharacterized protein</fullName>
    </submittedName>
</protein>
<sequence>MKKVILNFLQARIHWRVPGLFLRVAPHFLFSYLLVKV</sequence>
<name>A0A2P2KCC6_RHIMU</name>
<feature type="transmembrane region" description="Helical" evidence="1">
    <location>
        <begin position="20"/>
        <end position="35"/>
    </location>
</feature>
<proteinExistence type="predicted"/>
<evidence type="ECO:0000256" key="1">
    <source>
        <dbReference type="SAM" id="Phobius"/>
    </source>
</evidence>
<dbReference type="EMBL" id="GGEC01022886">
    <property type="protein sequence ID" value="MBX03370.1"/>
    <property type="molecule type" value="Transcribed_RNA"/>
</dbReference>
<organism evidence="2">
    <name type="scientific">Rhizophora mucronata</name>
    <name type="common">Asiatic mangrove</name>
    <dbReference type="NCBI Taxonomy" id="61149"/>
    <lineage>
        <taxon>Eukaryota</taxon>
        <taxon>Viridiplantae</taxon>
        <taxon>Streptophyta</taxon>
        <taxon>Embryophyta</taxon>
        <taxon>Tracheophyta</taxon>
        <taxon>Spermatophyta</taxon>
        <taxon>Magnoliopsida</taxon>
        <taxon>eudicotyledons</taxon>
        <taxon>Gunneridae</taxon>
        <taxon>Pentapetalae</taxon>
        <taxon>rosids</taxon>
        <taxon>fabids</taxon>
        <taxon>Malpighiales</taxon>
        <taxon>Rhizophoraceae</taxon>
        <taxon>Rhizophora</taxon>
    </lineage>
</organism>
<accession>A0A2P2KCC6</accession>
<dbReference type="AlphaFoldDB" id="A0A2P2KCC6"/>
<reference evidence="2" key="1">
    <citation type="submission" date="2018-02" db="EMBL/GenBank/DDBJ databases">
        <title>Rhizophora mucronata_Transcriptome.</title>
        <authorList>
            <person name="Meera S.P."/>
            <person name="Sreeshan A."/>
            <person name="Augustine A."/>
        </authorList>
    </citation>
    <scope>NUCLEOTIDE SEQUENCE</scope>
    <source>
        <tissue evidence="2">Leaf</tissue>
    </source>
</reference>